<dbReference type="Proteomes" id="UP001146793">
    <property type="component" value="Unassembled WGS sequence"/>
</dbReference>
<feature type="region of interest" description="Disordered" evidence="1">
    <location>
        <begin position="74"/>
        <end position="99"/>
    </location>
</feature>
<name>A0AAV7Y8B5_9EUKA</name>
<feature type="compositionally biased region" description="Gly residues" evidence="1">
    <location>
        <begin position="1"/>
        <end position="10"/>
    </location>
</feature>
<reference evidence="2" key="1">
    <citation type="submission" date="2022-08" db="EMBL/GenBank/DDBJ databases">
        <title>Novel sulphate-reducing endosymbionts in the free-living metamonad Anaeramoeba.</title>
        <authorList>
            <person name="Jerlstrom-Hultqvist J."/>
            <person name="Cepicka I."/>
            <person name="Gallot-Lavallee L."/>
            <person name="Salas-Leiva D."/>
            <person name="Curtis B.A."/>
            <person name="Zahonova K."/>
            <person name="Pipaliya S."/>
            <person name="Dacks J."/>
            <person name="Roger A.J."/>
        </authorList>
    </citation>
    <scope>NUCLEOTIDE SEQUENCE</scope>
    <source>
        <strain evidence="2">Busselton2</strain>
    </source>
</reference>
<protein>
    <submittedName>
        <fullName evidence="2">Uncharacterized protein</fullName>
    </submittedName>
</protein>
<evidence type="ECO:0000313" key="2">
    <source>
        <dbReference type="EMBL" id="KAJ3424097.1"/>
    </source>
</evidence>
<sequence>MINNNVGGGDDGNENKNSNDYKNTNENMIKISIDQLNFPKINLDKKEKEKDIEKEKENKNENVLMNYIQDKKLVKGDGHDDYNGSDVVQYNEGETNKNKNGIKITMNQLNFPKTDLDKKVKEKDIEK</sequence>
<evidence type="ECO:0000313" key="3">
    <source>
        <dbReference type="Proteomes" id="UP001146793"/>
    </source>
</evidence>
<dbReference type="AlphaFoldDB" id="A0AAV7Y8B5"/>
<gene>
    <name evidence="2" type="ORF">M0812_29729</name>
</gene>
<proteinExistence type="predicted"/>
<feature type="region of interest" description="Disordered" evidence="1">
    <location>
        <begin position="1"/>
        <end position="23"/>
    </location>
</feature>
<accession>A0AAV7Y8B5</accession>
<dbReference type="EMBL" id="JANTQA010000075">
    <property type="protein sequence ID" value="KAJ3424097.1"/>
    <property type="molecule type" value="Genomic_DNA"/>
</dbReference>
<organism evidence="2 3">
    <name type="scientific">Anaeramoeba flamelloides</name>
    <dbReference type="NCBI Taxonomy" id="1746091"/>
    <lineage>
        <taxon>Eukaryota</taxon>
        <taxon>Metamonada</taxon>
        <taxon>Anaeramoebidae</taxon>
        <taxon>Anaeramoeba</taxon>
    </lineage>
</organism>
<evidence type="ECO:0000256" key="1">
    <source>
        <dbReference type="SAM" id="MobiDB-lite"/>
    </source>
</evidence>
<comment type="caution">
    <text evidence="2">The sequence shown here is derived from an EMBL/GenBank/DDBJ whole genome shotgun (WGS) entry which is preliminary data.</text>
</comment>